<keyword evidence="2" id="KW-1185">Reference proteome</keyword>
<protein>
    <recommendedName>
        <fullName evidence="3">Glycosyltransferase subfamily 4-like N-terminal domain-containing protein</fullName>
    </recommendedName>
</protein>
<dbReference type="Gene3D" id="3.40.50.2000">
    <property type="entry name" value="Glycogen Phosphorylase B"/>
    <property type="match status" value="2"/>
</dbReference>
<dbReference type="RefSeq" id="WP_183853031.1">
    <property type="nucleotide sequence ID" value="NZ_JACHOO010000002.1"/>
</dbReference>
<gene>
    <name evidence="1" type="ORF">GGQ63_000923</name>
</gene>
<organism evidence="1 2">
    <name type="scientific">Prosthecomicrobium pneumaticum</name>
    <dbReference type="NCBI Taxonomy" id="81895"/>
    <lineage>
        <taxon>Bacteria</taxon>
        <taxon>Pseudomonadati</taxon>
        <taxon>Pseudomonadota</taxon>
        <taxon>Alphaproteobacteria</taxon>
        <taxon>Hyphomicrobiales</taxon>
        <taxon>Kaistiaceae</taxon>
        <taxon>Prosthecomicrobium</taxon>
    </lineage>
</organism>
<accession>A0A7W9FJR7</accession>
<sequence>MSNHRFLADSPGGVQVATREYIRLLAAANIDVTVIPVDIDIRFGVRLRRLIRTSPYQGSISPEDLFKIVEAAQHADFVFLNQVNLAGSIRGEAFADLRRKIVLLSHGAEVTDLLNHVRVVRKLPLSGRLRPSPIRAVHNVLSDEIAAREGIRAAVCLSPFDADFERWLGVSHVVWIPRTVVFDPLDWIPVPKRYGFLGTLDHAPNLAGLVSVLEALEASKTWRPDVRVVGGPERLGAWLTERFASVTYLGPLDEEAVRCEVSSWTALLNPIFCQGRGCSTKLAVALGWHIPIVTTTVGRRGYLYRQGAILTADQPESFIRAMKSLEDRDVLAGVRRDLGRAAESTPSIMENAVQFQRFMMDAFDI</sequence>
<dbReference type="Pfam" id="PF13692">
    <property type="entry name" value="Glyco_trans_1_4"/>
    <property type="match status" value="1"/>
</dbReference>
<dbReference type="EMBL" id="JACHOO010000002">
    <property type="protein sequence ID" value="MBB5751871.1"/>
    <property type="molecule type" value="Genomic_DNA"/>
</dbReference>
<comment type="caution">
    <text evidence="1">The sequence shown here is derived from an EMBL/GenBank/DDBJ whole genome shotgun (WGS) entry which is preliminary data.</text>
</comment>
<dbReference type="Proteomes" id="UP000523821">
    <property type="component" value="Unassembled WGS sequence"/>
</dbReference>
<proteinExistence type="predicted"/>
<dbReference type="AlphaFoldDB" id="A0A7W9FJR7"/>
<evidence type="ECO:0000313" key="1">
    <source>
        <dbReference type="EMBL" id="MBB5751871.1"/>
    </source>
</evidence>
<name>A0A7W9FJR7_9HYPH</name>
<dbReference type="SUPFAM" id="SSF53756">
    <property type="entry name" value="UDP-Glycosyltransferase/glycogen phosphorylase"/>
    <property type="match status" value="1"/>
</dbReference>
<evidence type="ECO:0008006" key="3">
    <source>
        <dbReference type="Google" id="ProtNLM"/>
    </source>
</evidence>
<reference evidence="1 2" key="1">
    <citation type="submission" date="2020-08" db="EMBL/GenBank/DDBJ databases">
        <title>Genomic Encyclopedia of Type Strains, Phase IV (KMG-IV): sequencing the most valuable type-strain genomes for metagenomic binning, comparative biology and taxonomic classification.</title>
        <authorList>
            <person name="Goeker M."/>
        </authorList>
    </citation>
    <scope>NUCLEOTIDE SEQUENCE [LARGE SCALE GENOMIC DNA]</scope>
    <source>
        <strain evidence="1 2">DSM 16268</strain>
    </source>
</reference>
<evidence type="ECO:0000313" key="2">
    <source>
        <dbReference type="Proteomes" id="UP000523821"/>
    </source>
</evidence>